<protein>
    <recommendedName>
        <fullName evidence="3">Lipoprotein</fullName>
    </recommendedName>
</protein>
<dbReference type="Proteomes" id="UP001057580">
    <property type="component" value="Chromosome"/>
</dbReference>
<dbReference type="AlphaFoldDB" id="A0A9E7R3H9"/>
<evidence type="ECO:0000313" key="1">
    <source>
        <dbReference type="EMBL" id="UWM54113.1"/>
    </source>
</evidence>
<dbReference type="KEGG" id="ssai:N0B31_18595"/>
<reference evidence="1" key="1">
    <citation type="submission" date="2022-09" db="EMBL/GenBank/DDBJ databases">
        <title>Diverse halophilic archaea isolated from saline environments.</title>
        <authorList>
            <person name="Cui H.-L."/>
        </authorList>
    </citation>
    <scope>NUCLEOTIDE SEQUENCE</scope>
    <source>
        <strain evidence="1">ZS-35-S2</strain>
    </source>
</reference>
<keyword evidence="2" id="KW-1185">Reference proteome</keyword>
<evidence type="ECO:0000313" key="2">
    <source>
        <dbReference type="Proteomes" id="UP001057580"/>
    </source>
</evidence>
<sequence>MRGVAVVLCLLLAGCSGFAATDPGAETPTVTAVPLEGAATPTGGGTLAPGVTEEGVTSPLLLARAHAVAVETREHSFVHQWRVAYANGTVRGEVRQRAAVVPDGAFTANLSVRGRTGIVGNRPTVAEFWSNGTEMVERARTTQLDGNTTVRYIYLPSEQYAGGSGFYNSLRRPKPWLDLYVVFASVDAKIAARQAGDRPGQTVYLFEATDVTEPDALAAATGFADPRNLTLVGAVTDEGAVRGYRLTFDATLDGEPVEVTRDVRYDFRDVTVERPEWYETAINESIGGSRGSVPSP</sequence>
<gene>
    <name evidence="1" type="ORF">N0B31_18595</name>
</gene>
<evidence type="ECO:0008006" key="3">
    <source>
        <dbReference type="Google" id="ProtNLM"/>
    </source>
</evidence>
<dbReference type="EMBL" id="CP104003">
    <property type="protein sequence ID" value="UWM54113.1"/>
    <property type="molecule type" value="Genomic_DNA"/>
</dbReference>
<proteinExistence type="predicted"/>
<dbReference type="PROSITE" id="PS51257">
    <property type="entry name" value="PROKAR_LIPOPROTEIN"/>
    <property type="match status" value="1"/>
</dbReference>
<organism evidence="1 2">
    <name type="scientific">Salinirubellus salinus</name>
    <dbReference type="NCBI Taxonomy" id="1364945"/>
    <lineage>
        <taxon>Archaea</taxon>
        <taxon>Methanobacteriati</taxon>
        <taxon>Methanobacteriota</taxon>
        <taxon>Stenosarchaea group</taxon>
        <taxon>Halobacteria</taxon>
        <taxon>Halobacteriales</taxon>
        <taxon>Natronomonadaceae</taxon>
        <taxon>Salinirubellus</taxon>
    </lineage>
</organism>
<dbReference type="RefSeq" id="WP_260593107.1">
    <property type="nucleotide sequence ID" value="NZ_CP104003.1"/>
</dbReference>
<accession>A0A9E7R3H9</accession>
<dbReference type="GeneID" id="74944475"/>
<name>A0A9E7R3H9_9EURY</name>